<dbReference type="Proteomes" id="UP001142374">
    <property type="component" value="Unassembled WGS sequence"/>
</dbReference>
<gene>
    <name evidence="1" type="ORF">NQU55_13815</name>
</gene>
<keyword evidence="2" id="KW-1185">Reference proteome</keyword>
<dbReference type="Gene3D" id="3.30.70.3090">
    <property type="entry name" value="ORF SCO4226, nickel-binding ferredoxin-like monomer"/>
    <property type="match status" value="1"/>
</dbReference>
<comment type="caution">
    <text evidence="1">The sequence shown here is derived from an EMBL/GenBank/DDBJ whole genome shotgun (WGS) entry which is preliminary data.</text>
</comment>
<dbReference type="EMBL" id="JANIID010000010">
    <property type="protein sequence ID" value="MCQ8770844.1"/>
    <property type="molecule type" value="Genomic_DNA"/>
</dbReference>
<proteinExistence type="predicted"/>
<reference evidence="1" key="1">
    <citation type="submission" date="2022-06" db="EMBL/GenBank/DDBJ databases">
        <title>WGS of actinobacteria.</title>
        <authorList>
            <person name="Thawai C."/>
        </authorList>
    </citation>
    <scope>NUCLEOTIDE SEQUENCE</scope>
    <source>
        <strain evidence="1">AA8</strain>
    </source>
</reference>
<evidence type="ECO:0000313" key="1">
    <source>
        <dbReference type="EMBL" id="MCQ8770844.1"/>
    </source>
</evidence>
<dbReference type="InterPro" id="IPR025336">
    <property type="entry name" value="SCO4226-like"/>
</dbReference>
<accession>A0A9X2LH37</accession>
<evidence type="ECO:0000313" key="2">
    <source>
        <dbReference type="Proteomes" id="UP001142374"/>
    </source>
</evidence>
<organism evidence="1 2">
    <name type="scientific">Streptomyces telluris</name>
    <dbReference type="NCBI Taxonomy" id="2720021"/>
    <lineage>
        <taxon>Bacteria</taxon>
        <taxon>Bacillati</taxon>
        <taxon>Actinomycetota</taxon>
        <taxon>Actinomycetes</taxon>
        <taxon>Kitasatosporales</taxon>
        <taxon>Streptomycetaceae</taxon>
        <taxon>Streptomyces</taxon>
    </lineage>
</organism>
<dbReference type="InterPro" id="IPR042557">
    <property type="entry name" value="SCO4226"/>
</dbReference>
<sequence>MSKYMDVHHGMKGITADQLREAHRRDLAIEAEEGVHFERAWADPKSGTVYCLSEAPSADAVKRVHAQAGHPVTEVHPVPLTIE</sequence>
<dbReference type="NCBIfam" id="NF033706">
    <property type="entry name" value="Ni_bind_SCO4226"/>
    <property type="match status" value="1"/>
</dbReference>
<protein>
    <submittedName>
        <fullName evidence="1">SCO4226 family nickel-binding protein</fullName>
    </submittedName>
</protein>
<dbReference type="AlphaFoldDB" id="A0A9X2LH37"/>
<dbReference type="Pfam" id="PF14026">
    <property type="entry name" value="SCO4226-like"/>
    <property type="match status" value="1"/>
</dbReference>
<dbReference type="RefSeq" id="WP_168095735.1">
    <property type="nucleotide sequence ID" value="NZ_JAATER010000477.1"/>
</dbReference>
<name>A0A9X2LH37_9ACTN</name>